<keyword evidence="14" id="KW-1185">Reference proteome</keyword>
<evidence type="ECO:0000256" key="5">
    <source>
        <dbReference type="ARBA" id="ARBA00022630"/>
    </source>
</evidence>
<keyword evidence="7 11" id="KW-0560">Oxidoreductase</keyword>
<evidence type="ECO:0000256" key="1">
    <source>
        <dbReference type="ARBA" id="ARBA00002600"/>
    </source>
</evidence>
<proteinExistence type="inferred from homology"/>
<evidence type="ECO:0000256" key="9">
    <source>
        <dbReference type="ARBA" id="ARBA00023244"/>
    </source>
</evidence>
<evidence type="ECO:0000313" key="13">
    <source>
        <dbReference type="EMBL" id="CAG5111300.1"/>
    </source>
</evidence>
<keyword evidence="9 11" id="KW-0627">Porphyrin biosynthesis</keyword>
<evidence type="ECO:0000256" key="6">
    <source>
        <dbReference type="ARBA" id="ARBA00022827"/>
    </source>
</evidence>
<keyword evidence="6 11" id="KW-0274">FAD</keyword>
<comment type="function">
    <text evidence="1 11">Catalyzes the 6-electron oxidation of protoporphyrinogen-IX to form protoporphyrin-IX.</text>
</comment>
<keyword evidence="8 11" id="KW-0350">Heme biosynthesis</keyword>
<dbReference type="InterPro" id="IPR004572">
    <property type="entry name" value="Protoporphyrinogen_oxidase"/>
</dbReference>
<dbReference type="NCBIfam" id="TIGR00562">
    <property type="entry name" value="proto_IX_ox"/>
    <property type="match status" value="1"/>
</dbReference>
<evidence type="ECO:0000256" key="7">
    <source>
        <dbReference type="ARBA" id="ARBA00023002"/>
    </source>
</evidence>
<reference evidence="13 14" key="1">
    <citation type="submission" date="2021-04" db="EMBL/GenBank/DDBJ databases">
        <authorList>
            <person name="Bliznina A."/>
        </authorList>
    </citation>
    <scope>NUCLEOTIDE SEQUENCE [LARGE SCALE GENOMIC DNA]</scope>
</reference>
<evidence type="ECO:0000259" key="12">
    <source>
        <dbReference type="Pfam" id="PF01593"/>
    </source>
</evidence>
<comment type="similarity">
    <text evidence="3 11">Belongs to the protoporphyrinogen/coproporphyrinogen oxidase family. Protoporphyrinogen oxidase subfamily.</text>
</comment>
<evidence type="ECO:0000256" key="3">
    <source>
        <dbReference type="ARBA" id="ARBA00010551"/>
    </source>
</evidence>
<evidence type="ECO:0000256" key="10">
    <source>
        <dbReference type="ARBA" id="ARBA00047554"/>
    </source>
</evidence>
<evidence type="ECO:0000256" key="2">
    <source>
        <dbReference type="ARBA" id="ARBA00005073"/>
    </source>
</evidence>
<dbReference type="SUPFAM" id="SSF51905">
    <property type="entry name" value="FAD/NAD(P)-binding domain"/>
    <property type="match status" value="1"/>
</dbReference>
<evidence type="ECO:0000256" key="4">
    <source>
        <dbReference type="ARBA" id="ARBA00012867"/>
    </source>
</evidence>
<dbReference type="Proteomes" id="UP001158576">
    <property type="component" value="Chromosome 2"/>
</dbReference>
<name>A0ABN7T0U9_OIKDI</name>
<protein>
    <recommendedName>
        <fullName evidence="4 11">Protoporphyrinogen oxidase</fullName>
        <ecNumber evidence="4 11">1.3.3.4</ecNumber>
    </recommendedName>
</protein>
<evidence type="ECO:0000313" key="14">
    <source>
        <dbReference type="Proteomes" id="UP001158576"/>
    </source>
</evidence>
<keyword evidence="5 11" id="KW-0285">Flavoprotein</keyword>
<evidence type="ECO:0000256" key="8">
    <source>
        <dbReference type="ARBA" id="ARBA00023133"/>
    </source>
</evidence>
<dbReference type="InterPro" id="IPR036188">
    <property type="entry name" value="FAD/NAD-bd_sf"/>
</dbReference>
<sequence length="479" mass="53385">MPKVGIIGAGISGLSATYRLARYCPKHHVHLYESSSTTGGWIKTMKTPSGGLFETGPHSVRVATNLQSSAYALSLMTELGLENDIILRTAKDPAARFRFAMFDGQVTRLPYSLPSALLFNKLTWAEKVQMGLGLFKKQNHPRDVSLYNLIKKTFGQKPADYFIDSMTRGIYATSSKNLTVPNTLAAVEKYFMTGIPALNILKSIGNTDYTFPAKPFLEPYFSQPMDSAKSSKAKVWSLKNGLEDMILKMNEEIDRAENATVHVNTSAELIRKEGKHLTIADSNGEEKSFNQIFATSSPKILSTLLHPDDFPQELFELLEGFESTNVYVTLVELKNMILPKNPGFGFLVPSCENPDILGVIYDSWDGINMPEHDGRGARYTIMSTRPQKELPNLVQDALGAILDDSFQVSWTHQVTADIPLMNKYHLENSEKVQQLAQENGIKLLGNTFTGVSVNDCIYYSALAAQNYSNSLDYRERFSQ</sequence>
<comment type="pathway">
    <text evidence="2 11">Porphyrin-containing compound metabolism; protoporphyrin-IX biosynthesis; protoporphyrin-IX from protoporphyrinogen-IX: step 1/1.</text>
</comment>
<dbReference type="Pfam" id="PF01593">
    <property type="entry name" value="Amino_oxidase"/>
    <property type="match status" value="1"/>
</dbReference>
<gene>
    <name evidence="13" type="ORF">OKIOD_LOCUS14386</name>
</gene>
<dbReference type="Gene3D" id="3.50.50.60">
    <property type="entry name" value="FAD/NAD(P)-binding domain"/>
    <property type="match status" value="1"/>
</dbReference>
<comment type="subcellular location">
    <subcellularLocation>
        <location evidence="11">Mitochondrion inner membrane</location>
    </subcellularLocation>
</comment>
<dbReference type="EMBL" id="OU015567">
    <property type="protein sequence ID" value="CAG5111300.1"/>
    <property type="molecule type" value="Genomic_DNA"/>
</dbReference>
<accession>A0ABN7T0U9</accession>
<dbReference type="PANTHER" id="PTHR42923:SF3">
    <property type="entry name" value="PROTOPORPHYRINOGEN OXIDASE"/>
    <property type="match status" value="1"/>
</dbReference>
<feature type="domain" description="Amine oxidase" evidence="12">
    <location>
        <begin position="11"/>
        <end position="464"/>
    </location>
</feature>
<dbReference type="InterPro" id="IPR002937">
    <property type="entry name" value="Amino_oxidase"/>
</dbReference>
<dbReference type="SUPFAM" id="SSF54373">
    <property type="entry name" value="FAD-linked reductases, C-terminal domain"/>
    <property type="match status" value="1"/>
</dbReference>
<comment type="cofactor">
    <cofactor evidence="11">
        <name>FAD</name>
        <dbReference type="ChEBI" id="CHEBI:57692"/>
    </cofactor>
    <text evidence="11">Binds 1 FAD per subunit.</text>
</comment>
<evidence type="ECO:0000256" key="11">
    <source>
        <dbReference type="RuleBase" id="RU367069"/>
    </source>
</evidence>
<dbReference type="InterPro" id="IPR050464">
    <property type="entry name" value="Zeta_carotene_desat/Oxidored"/>
</dbReference>
<dbReference type="EC" id="1.3.3.4" evidence="4 11"/>
<dbReference type="PANTHER" id="PTHR42923">
    <property type="entry name" value="PROTOPORPHYRINOGEN OXIDASE"/>
    <property type="match status" value="1"/>
</dbReference>
<comment type="catalytic activity">
    <reaction evidence="10 11">
        <text>protoporphyrinogen IX + 3 O2 = protoporphyrin IX + 3 H2O2</text>
        <dbReference type="Rhea" id="RHEA:25576"/>
        <dbReference type="ChEBI" id="CHEBI:15379"/>
        <dbReference type="ChEBI" id="CHEBI:16240"/>
        <dbReference type="ChEBI" id="CHEBI:57306"/>
        <dbReference type="ChEBI" id="CHEBI:57307"/>
        <dbReference type="EC" id="1.3.3.4"/>
    </reaction>
</comment>
<organism evidence="13 14">
    <name type="scientific">Oikopleura dioica</name>
    <name type="common">Tunicate</name>
    <dbReference type="NCBI Taxonomy" id="34765"/>
    <lineage>
        <taxon>Eukaryota</taxon>
        <taxon>Metazoa</taxon>
        <taxon>Chordata</taxon>
        <taxon>Tunicata</taxon>
        <taxon>Appendicularia</taxon>
        <taxon>Copelata</taxon>
        <taxon>Oikopleuridae</taxon>
        <taxon>Oikopleura</taxon>
    </lineage>
</organism>